<protein>
    <recommendedName>
        <fullName evidence="4">Beta-ketoacyl-[acyl-carrier-protein] synthase III C-terminal domain-containing protein</fullName>
    </recommendedName>
</protein>
<dbReference type="Gene3D" id="3.40.47.10">
    <property type="match status" value="2"/>
</dbReference>
<evidence type="ECO:0000313" key="5">
    <source>
        <dbReference type="EMBL" id="OPF81755.1"/>
    </source>
</evidence>
<proteinExistence type="predicted"/>
<dbReference type="PANTHER" id="PTHR34069:SF2">
    <property type="entry name" value="BETA-KETOACYL-[ACYL-CARRIER-PROTEIN] SYNTHASE III"/>
    <property type="match status" value="1"/>
</dbReference>
<sequence length="343" mass="35650">MWQDITIAGTGAWIPPIRPEQEPRSGPGAGQPSMMALNGFTSAAVSKDDTATQMAARAGLKALRHADVAGASLSLLVHAGFQDGDHYTPSAYLMRVLGGGDTAGIEVGAASDGGAAALVAAADHLAARPDAKAALVTTGARFPDERWGYSRELGYVAGDAGAAAVLTRGTGFARLVATAHVTESRLEAQTRSREGHTGVARRSPVEETGFMPHIDVLRRATHRCVEAVLDEAGVKPADITHVVPIAIGSVVLDMLLTGSPLGVRADDTSWTYGRHIGHAGPSDVLLALDRTFRSGTLRAGERVLVVSFGVGFRWTTALLEVIRDPAAPALSPAGRSHPEGGRP</sequence>
<organism evidence="5 6">
    <name type="scientific">Streptomyces antioxidans</name>
    <dbReference type="NCBI Taxonomy" id="1507734"/>
    <lineage>
        <taxon>Bacteria</taxon>
        <taxon>Bacillati</taxon>
        <taxon>Actinomycetota</taxon>
        <taxon>Actinomycetes</taxon>
        <taxon>Kitasatosporales</taxon>
        <taxon>Streptomycetaceae</taxon>
        <taxon>Streptomyces</taxon>
    </lineage>
</organism>
<gene>
    <name evidence="5" type="ORF">VT50_0208810</name>
</gene>
<evidence type="ECO:0000259" key="4">
    <source>
        <dbReference type="Pfam" id="PF08541"/>
    </source>
</evidence>
<evidence type="ECO:0000313" key="6">
    <source>
        <dbReference type="Proteomes" id="UP000033615"/>
    </source>
</evidence>
<dbReference type="InterPro" id="IPR013747">
    <property type="entry name" value="ACP_syn_III_C"/>
</dbReference>
<dbReference type="GO" id="GO:0016747">
    <property type="term" value="F:acyltransferase activity, transferring groups other than amino-acyl groups"/>
    <property type="evidence" value="ECO:0007669"/>
    <property type="project" value="UniProtKB-ARBA"/>
</dbReference>
<dbReference type="GO" id="GO:0044550">
    <property type="term" value="P:secondary metabolite biosynthetic process"/>
    <property type="evidence" value="ECO:0007669"/>
    <property type="project" value="TreeGrafter"/>
</dbReference>
<feature type="domain" description="Beta-ketoacyl-[acyl-carrier-protein] synthase III C-terminal" evidence="4">
    <location>
        <begin position="229"/>
        <end position="320"/>
    </location>
</feature>
<evidence type="ECO:0000256" key="1">
    <source>
        <dbReference type="ARBA" id="ARBA00022679"/>
    </source>
</evidence>
<reference evidence="5" key="1">
    <citation type="submission" date="2016-12" db="EMBL/GenBank/DDBJ databases">
        <title>Genome sequence of Streptomyces antioxidans MUSC 164.</title>
        <authorList>
            <person name="Lee L.-H."/>
            <person name="Ser H.-L."/>
        </authorList>
    </citation>
    <scope>NUCLEOTIDE SEQUENCE [LARGE SCALE GENOMIC DNA]</scope>
    <source>
        <strain evidence="5">MUSC 164</strain>
    </source>
</reference>
<dbReference type="EMBL" id="LAKD02000018">
    <property type="protein sequence ID" value="OPF81755.1"/>
    <property type="molecule type" value="Genomic_DNA"/>
</dbReference>
<evidence type="ECO:0000256" key="2">
    <source>
        <dbReference type="ARBA" id="ARBA00023315"/>
    </source>
</evidence>
<dbReference type="SUPFAM" id="SSF53901">
    <property type="entry name" value="Thiolase-like"/>
    <property type="match status" value="1"/>
</dbReference>
<feature type="region of interest" description="Disordered" evidence="3">
    <location>
        <begin position="1"/>
        <end position="33"/>
    </location>
</feature>
<dbReference type="Pfam" id="PF08541">
    <property type="entry name" value="ACP_syn_III_C"/>
    <property type="match status" value="1"/>
</dbReference>
<evidence type="ECO:0000256" key="3">
    <source>
        <dbReference type="SAM" id="MobiDB-lite"/>
    </source>
</evidence>
<accession>A0A1V4D8R7</accession>
<dbReference type="InterPro" id="IPR016039">
    <property type="entry name" value="Thiolase-like"/>
</dbReference>
<keyword evidence="6" id="KW-1185">Reference proteome</keyword>
<keyword evidence="1" id="KW-0808">Transferase</keyword>
<dbReference type="PANTHER" id="PTHR34069">
    <property type="entry name" value="3-OXOACYL-[ACYL-CARRIER-PROTEIN] SYNTHASE 3"/>
    <property type="match status" value="1"/>
</dbReference>
<name>A0A1V4D8R7_9ACTN</name>
<comment type="caution">
    <text evidence="5">The sequence shown here is derived from an EMBL/GenBank/DDBJ whole genome shotgun (WGS) entry which is preliminary data.</text>
</comment>
<dbReference type="AlphaFoldDB" id="A0A1V4D8R7"/>
<keyword evidence="2" id="KW-0012">Acyltransferase</keyword>
<dbReference type="Proteomes" id="UP000033615">
    <property type="component" value="Unassembled WGS sequence"/>
</dbReference>